<dbReference type="AlphaFoldDB" id="A0A915B8Y0"/>
<proteinExistence type="predicted"/>
<organism evidence="1 2">
    <name type="scientific">Parascaris univalens</name>
    <name type="common">Nematode worm</name>
    <dbReference type="NCBI Taxonomy" id="6257"/>
    <lineage>
        <taxon>Eukaryota</taxon>
        <taxon>Metazoa</taxon>
        <taxon>Ecdysozoa</taxon>
        <taxon>Nematoda</taxon>
        <taxon>Chromadorea</taxon>
        <taxon>Rhabditida</taxon>
        <taxon>Spirurina</taxon>
        <taxon>Ascaridomorpha</taxon>
        <taxon>Ascaridoidea</taxon>
        <taxon>Ascarididae</taxon>
        <taxon>Parascaris</taxon>
    </lineage>
</organism>
<name>A0A915B8Y0_PARUN</name>
<protein>
    <submittedName>
        <fullName evidence="2">Uncharacterized protein</fullName>
    </submittedName>
</protein>
<evidence type="ECO:0000313" key="2">
    <source>
        <dbReference type="WBParaSite" id="PgR031_g001_t01"/>
    </source>
</evidence>
<reference evidence="2" key="1">
    <citation type="submission" date="2022-11" db="UniProtKB">
        <authorList>
            <consortium name="WormBaseParasite"/>
        </authorList>
    </citation>
    <scope>IDENTIFICATION</scope>
</reference>
<keyword evidence="1" id="KW-1185">Reference proteome</keyword>
<evidence type="ECO:0000313" key="1">
    <source>
        <dbReference type="Proteomes" id="UP000887569"/>
    </source>
</evidence>
<accession>A0A915B8Y0</accession>
<sequence length="60" mass="6411">MLLRLADRPHVSANRPTFSALSFASGHVATTSPDTIHYASTLQKSIILSRAACLNESVVS</sequence>
<dbReference type="WBParaSite" id="PgR031_g001_t01">
    <property type="protein sequence ID" value="PgR031_g001_t01"/>
    <property type="gene ID" value="PgR031_g001"/>
</dbReference>
<dbReference type="Proteomes" id="UP000887569">
    <property type="component" value="Unplaced"/>
</dbReference>